<feature type="chain" id="PRO_5045417986" evidence="2">
    <location>
        <begin position="20"/>
        <end position="272"/>
    </location>
</feature>
<dbReference type="Pfam" id="PF00497">
    <property type="entry name" value="SBP_bac_3"/>
    <property type="match status" value="1"/>
</dbReference>
<dbReference type="PANTHER" id="PTHR35936">
    <property type="entry name" value="MEMBRANE-BOUND LYTIC MUREIN TRANSGLYCOSYLASE F"/>
    <property type="match status" value="1"/>
</dbReference>
<dbReference type="RefSeq" id="WP_379882049.1">
    <property type="nucleotide sequence ID" value="NZ_JBHPON010000002.1"/>
</dbReference>
<dbReference type="SMART" id="SM00062">
    <property type="entry name" value="PBPb"/>
    <property type="match status" value="1"/>
</dbReference>
<dbReference type="Gene3D" id="3.40.190.10">
    <property type="entry name" value="Periplasmic binding protein-like II"/>
    <property type="match status" value="2"/>
</dbReference>
<feature type="signal peptide" evidence="2">
    <location>
        <begin position="1"/>
        <end position="19"/>
    </location>
</feature>
<dbReference type="PANTHER" id="PTHR35936:SF17">
    <property type="entry name" value="ARGININE-BINDING EXTRACELLULAR PROTEIN ARTP"/>
    <property type="match status" value="1"/>
</dbReference>
<comment type="caution">
    <text evidence="4">The sequence shown here is derived from an EMBL/GenBank/DDBJ whole genome shotgun (WGS) entry which is preliminary data.</text>
</comment>
<organism evidence="4 5">
    <name type="scientific">Hyphococcus aureus</name>
    <dbReference type="NCBI Taxonomy" id="2666033"/>
    <lineage>
        <taxon>Bacteria</taxon>
        <taxon>Pseudomonadati</taxon>
        <taxon>Pseudomonadota</taxon>
        <taxon>Alphaproteobacteria</taxon>
        <taxon>Parvularculales</taxon>
        <taxon>Parvularculaceae</taxon>
        <taxon>Hyphococcus</taxon>
    </lineage>
</organism>
<dbReference type="EMBL" id="JBHPON010000002">
    <property type="protein sequence ID" value="MFC6036711.1"/>
    <property type="molecule type" value="Genomic_DNA"/>
</dbReference>
<evidence type="ECO:0000256" key="2">
    <source>
        <dbReference type="SAM" id="SignalP"/>
    </source>
</evidence>
<sequence>MKKTVLALVTLLVTGSANAADFDEIKQRGILRVAVAALSPFVIKAEDGTLSGFEIDSTQALGEKLGLDIEYVEKPFCDLAESVLSGEADMIASGYSNMPERRRLLDFSLPYHDTEYFLIMSRAKAKQGKTLRGLNRKDTSIGFQHGGVSGMVANGEFPGSDLKGYSSFTEILEALASGEIDGAVLFDPYLDMAKNLGGVKHVIPHEFALTRTIEAFATDQDSDALHEALNEWVIEKDLSGYWDELEEKWFSDAYAIASAPPPYACPAAAQVQ</sequence>
<proteinExistence type="predicted"/>
<keyword evidence="1 2" id="KW-0732">Signal</keyword>
<evidence type="ECO:0000313" key="5">
    <source>
        <dbReference type="Proteomes" id="UP001596116"/>
    </source>
</evidence>
<evidence type="ECO:0000259" key="3">
    <source>
        <dbReference type="SMART" id="SM00062"/>
    </source>
</evidence>
<name>A0ABW1L1B7_9PROT</name>
<evidence type="ECO:0000256" key="1">
    <source>
        <dbReference type="ARBA" id="ARBA00022729"/>
    </source>
</evidence>
<dbReference type="Proteomes" id="UP001596116">
    <property type="component" value="Unassembled WGS sequence"/>
</dbReference>
<protein>
    <submittedName>
        <fullName evidence="4">Substrate-binding periplasmic protein</fullName>
    </submittedName>
</protein>
<dbReference type="SUPFAM" id="SSF53850">
    <property type="entry name" value="Periplasmic binding protein-like II"/>
    <property type="match status" value="1"/>
</dbReference>
<feature type="domain" description="Solute-binding protein family 3/N-terminal" evidence="3">
    <location>
        <begin position="30"/>
        <end position="253"/>
    </location>
</feature>
<dbReference type="CDD" id="cd13530">
    <property type="entry name" value="PBP2_peptides_like"/>
    <property type="match status" value="1"/>
</dbReference>
<reference evidence="4 5" key="1">
    <citation type="submission" date="2024-09" db="EMBL/GenBank/DDBJ databases">
        <authorList>
            <person name="Zhang Z.-H."/>
        </authorList>
    </citation>
    <scope>NUCLEOTIDE SEQUENCE [LARGE SCALE GENOMIC DNA]</scope>
    <source>
        <strain evidence="4 5">HHTR114</strain>
    </source>
</reference>
<evidence type="ECO:0000313" key="4">
    <source>
        <dbReference type="EMBL" id="MFC6036711.1"/>
    </source>
</evidence>
<accession>A0ABW1L1B7</accession>
<dbReference type="InterPro" id="IPR001638">
    <property type="entry name" value="Solute-binding_3/MltF_N"/>
</dbReference>
<keyword evidence="5" id="KW-1185">Reference proteome</keyword>
<gene>
    <name evidence="4" type="ORF">ACFMB1_14225</name>
</gene>